<evidence type="ECO:0000313" key="1">
    <source>
        <dbReference type="EMBL" id="MEE1975134.1"/>
    </source>
</evidence>
<gene>
    <name evidence="1" type="ORF">V1I91_03580</name>
</gene>
<accession>A0ABU7IQI4</accession>
<protein>
    <submittedName>
        <fullName evidence="1">Carboxypeptidase-like regulatory domain-containing protein</fullName>
    </submittedName>
</protein>
<dbReference type="SUPFAM" id="SSF49464">
    <property type="entry name" value="Carboxypeptidase regulatory domain-like"/>
    <property type="match status" value="1"/>
</dbReference>
<dbReference type="RefSeq" id="WP_272649948.1">
    <property type="nucleotide sequence ID" value="NZ_JAZDDG010000001.1"/>
</dbReference>
<dbReference type="EMBL" id="JAZDDG010000001">
    <property type="protein sequence ID" value="MEE1975134.1"/>
    <property type="molecule type" value="Genomic_DNA"/>
</dbReference>
<comment type="caution">
    <text evidence="1">The sequence shown here is derived from an EMBL/GenBank/DDBJ whole genome shotgun (WGS) entry which is preliminary data.</text>
</comment>
<dbReference type="Proteomes" id="UP001356308">
    <property type="component" value="Unassembled WGS sequence"/>
</dbReference>
<dbReference type="Pfam" id="PF13715">
    <property type="entry name" value="CarbopepD_reg_2"/>
    <property type="match status" value="1"/>
</dbReference>
<keyword evidence="2" id="KW-1185">Reference proteome</keyword>
<dbReference type="InterPro" id="IPR008969">
    <property type="entry name" value="CarboxyPept-like_regulatory"/>
</dbReference>
<organism evidence="1 2">
    <name type="scientific">Maribacter cobaltidurans</name>
    <dbReference type="NCBI Taxonomy" id="1178778"/>
    <lineage>
        <taxon>Bacteria</taxon>
        <taxon>Pseudomonadati</taxon>
        <taxon>Bacteroidota</taxon>
        <taxon>Flavobacteriia</taxon>
        <taxon>Flavobacteriales</taxon>
        <taxon>Flavobacteriaceae</taxon>
        <taxon>Maribacter</taxon>
    </lineage>
</organism>
<name>A0ABU7IQI4_9FLAO</name>
<evidence type="ECO:0000313" key="2">
    <source>
        <dbReference type="Proteomes" id="UP001356308"/>
    </source>
</evidence>
<proteinExistence type="predicted"/>
<sequence length="506" mass="59017">MNKAKTFFIWGLYILFTPFLLAQTLTSTVLDSTTQKPVPYATVLLNNKGVITNEEGKFTFLMDEGVQEMDSLFISCIGYESIGKPLKEFKGKTILLAPKAIELREVIVSNKDYTPEEILKLVEDNIEKNYHYGFTKKRLFLRESYSNYIEKSDYRIKESTIPALNREFLDSVLRSVPTNDTYYTEVLGDLYGNEEEDDQKLDLIKASELYDKSSRLDLENLEERFNEIVKKNVKTDSYFKVKSGLFGTKMDADELFEAEVDSNDVKSLNKELEETTERKKFFSNYKKRTLANLYTNLPIFEDSDYNVLWKSRRYDLTLEAFTFIGDKALYVIEFKPKRSEEFRGKLYIDANDFALVKMDFENVEPLRKFKLLGISLNEYLAKGSILFGKDGDGKYSLRYYEITKGNRVGFKRPVKIIEKNKNVKGRRKQNELHLKIDAAFNGRNKYEVVVFETNPISESAFESFTEKKNVLPQYMPNYDPEFWQGYSIMEPNTAIKEFTSEVKEEE</sequence>
<reference evidence="1 2" key="1">
    <citation type="submission" date="2024-01" db="EMBL/GenBank/DDBJ databases">
        <title>Maribacter spp. originated from different algae showed divergent polysaccharides utilization ability.</title>
        <authorList>
            <person name="Wang H."/>
            <person name="Wu Y."/>
        </authorList>
    </citation>
    <scope>NUCLEOTIDE SEQUENCE [LARGE SCALE GENOMIC DNA]</scope>
    <source>
        <strain evidence="1 2">PR1</strain>
    </source>
</reference>